<keyword evidence="3" id="KW-1185">Reference proteome</keyword>
<protein>
    <submittedName>
        <fullName evidence="2">Transcriptional regulator</fullName>
    </submittedName>
</protein>
<dbReference type="AlphaFoldDB" id="A0A345P3M0"/>
<dbReference type="PANTHER" id="PTHR36121:SF1">
    <property type="entry name" value="PROTEIN SXY"/>
    <property type="match status" value="1"/>
</dbReference>
<dbReference type="InterPro" id="IPR047525">
    <property type="entry name" value="TfoX-like"/>
</dbReference>
<evidence type="ECO:0000313" key="2">
    <source>
        <dbReference type="EMBL" id="AXI01879.1"/>
    </source>
</evidence>
<feature type="domain" description="TfoX N-terminal" evidence="1">
    <location>
        <begin position="11"/>
        <end position="103"/>
    </location>
</feature>
<sequence>MATEFTDFLHEVFAQFGVIRIRRMFGGYGVYYHDLMFGLVADEILYLKADAASRQTFEKLGLPPFKFDREGKAIQMSYYQAPDEIFEDFEQAAQWARLAYAAATRAQKPKK</sequence>
<evidence type="ECO:0000313" key="3">
    <source>
        <dbReference type="Proteomes" id="UP000253940"/>
    </source>
</evidence>
<reference evidence="2 3" key="1">
    <citation type="submission" date="2018-07" db="EMBL/GenBank/DDBJ databases">
        <title>Genome sequencing of Moraxellaceae gen. HYN0046.</title>
        <authorList>
            <person name="Kim M."/>
            <person name="Yi H."/>
        </authorList>
    </citation>
    <scope>NUCLEOTIDE SEQUENCE [LARGE SCALE GENOMIC DNA]</scope>
    <source>
        <strain evidence="2 3">HYN0046</strain>
    </source>
</reference>
<dbReference type="PANTHER" id="PTHR36121">
    <property type="entry name" value="PROTEIN SXY"/>
    <property type="match status" value="1"/>
</dbReference>
<dbReference type="Pfam" id="PF04993">
    <property type="entry name" value="TfoX_N"/>
    <property type="match status" value="1"/>
</dbReference>
<accession>A0A345P3M0</accession>
<gene>
    <name evidence="2" type="ORF">HYN46_02680</name>
</gene>
<dbReference type="OrthoDB" id="8687154at2"/>
<dbReference type="EMBL" id="CP031222">
    <property type="protein sequence ID" value="AXI01879.1"/>
    <property type="molecule type" value="Genomic_DNA"/>
</dbReference>
<dbReference type="SUPFAM" id="SSF159894">
    <property type="entry name" value="YgaC/TfoX-N like"/>
    <property type="match status" value="1"/>
</dbReference>
<evidence type="ECO:0000259" key="1">
    <source>
        <dbReference type="Pfam" id="PF04993"/>
    </source>
</evidence>
<name>A0A345P3M0_9GAMM</name>
<dbReference type="KEGG" id="mbah:HYN46_02680"/>
<dbReference type="Proteomes" id="UP000253940">
    <property type="component" value="Chromosome"/>
</dbReference>
<dbReference type="RefSeq" id="WP_114897989.1">
    <property type="nucleotide sequence ID" value="NZ_CP031222.1"/>
</dbReference>
<dbReference type="InterPro" id="IPR007076">
    <property type="entry name" value="TfoX_N"/>
</dbReference>
<proteinExistence type="predicted"/>
<dbReference type="Gene3D" id="3.30.1460.30">
    <property type="entry name" value="YgaC/TfoX-N like chaperone"/>
    <property type="match status" value="1"/>
</dbReference>
<organism evidence="2 3">
    <name type="scientific">Aquirhabdus parva</name>
    <dbReference type="NCBI Taxonomy" id="2283318"/>
    <lineage>
        <taxon>Bacteria</taxon>
        <taxon>Pseudomonadati</taxon>
        <taxon>Pseudomonadota</taxon>
        <taxon>Gammaproteobacteria</taxon>
        <taxon>Moraxellales</taxon>
        <taxon>Moraxellaceae</taxon>
        <taxon>Aquirhabdus</taxon>
    </lineage>
</organism>